<evidence type="ECO:0000256" key="8">
    <source>
        <dbReference type="ARBA" id="ARBA00022857"/>
    </source>
</evidence>
<evidence type="ECO:0000313" key="13">
    <source>
        <dbReference type="EMBL" id="KXB02183.1"/>
    </source>
</evidence>
<dbReference type="PROSITE" id="PS00787">
    <property type="entry name" value="CHORISMATE_SYNTHASE_1"/>
    <property type="match status" value="1"/>
</dbReference>
<dbReference type="PANTHER" id="PTHR21085">
    <property type="entry name" value="CHORISMATE SYNTHASE"/>
    <property type="match status" value="1"/>
</dbReference>
<feature type="binding site" evidence="11">
    <location>
        <position position="286"/>
    </location>
    <ligand>
        <name>FMN</name>
        <dbReference type="ChEBI" id="CHEBI:58210"/>
    </ligand>
</feature>
<dbReference type="GO" id="GO:0009423">
    <property type="term" value="P:chorismate biosynthetic process"/>
    <property type="evidence" value="ECO:0007669"/>
    <property type="project" value="UniProtKB-UniRule"/>
</dbReference>
<comment type="similarity">
    <text evidence="2 11 12">Belongs to the chorismate synthase family.</text>
</comment>
<evidence type="ECO:0000256" key="7">
    <source>
        <dbReference type="ARBA" id="ARBA00022827"/>
    </source>
</evidence>
<dbReference type="InterPro" id="IPR020541">
    <property type="entry name" value="Chorismate_synthase_CS"/>
</dbReference>
<feature type="binding site" evidence="11">
    <location>
        <position position="48"/>
    </location>
    <ligand>
        <name>NADP(+)</name>
        <dbReference type="ChEBI" id="CHEBI:58349"/>
    </ligand>
</feature>
<dbReference type="InterPro" id="IPR000453">
    <property type="entry name" value="Chorismate_synth"/>
</dbReference>
<dbReference type="GO" id="GO:0009073">
    <property type="term" value="P:aromatic amino acid family biosynthetic process"/>
    <property type="evidence" value="ECO:0007669"/>
    <property type="project" value="UniProtKB-KW"/>
</dbReference>
<comment type="function">
    <text evidence="11">Catalyzes the anti-1,4-elimination of the C-3 phosphate and the C-6 proR hydrogen from 5-enolpyruvylshikimate-3-phosphate (EPSP) to yield chorismate, which is the branch point compound that serves as the starting substrate for the three terminal pathways of aromatic amino acid biosynthesis. This reaction introduces a second double bond into the aromatic ring system.</text>
</comment>
<evidence type="ECO:0000256" key="5">
    <source>
        <dbReference type="ARBA" id="ARBA00022630"/>
    </source>
</evidence>
<evidence type="ECO:0000256" key="6">
    <source>
        <dbReference type="ARBA" id="ARBA00022643"/>
    </source>
</evidence>
<comment type="pathway">
    <text evidence="1 11 12">Metabolic intermediate biosynthesis; chorismate biosynthesis; chorismate from D-erythrose 4-phosphate and phosphoenolpyruvate: step 7/7.</text>
</comment>
<dbReference type="GO" id="GO:0004107">
    <property type="term" value="F:chorismate synthase activity"/>
    <property type="evidence" value="ECO:0007669"/>
    <property type="project" value="UniProtKB-UniRule"/>
</dbReference>
<dbReference type="Pfam" id="PF01264">
    <property type="entry name" value="Chorismate_synt"/>
    <property type="match status" value="1"/>
</dbReference>
<evidence type="ECO:0000256" key="4">
    <source>
        <dbReference type="ARBA" id="ARBA00022605"/>
    </source>
</evidence>
<dbReference type="PATRIC" id="fig|1698273.3.peg.350"/>
<dbReference type="CDD" id="cd07304">
    <property type="entry name" value="Chorismate_synthase"/>
    <property type="match status" value="1"/>
</dbReference>
<accession>A0A133V6Y6</accession>
<dbReference type="SUPFAM" id="SSF103263">
    <property type="entry name" value="Chorismate synthase, AroC"/>
    <property type="match status" value="1"/>
</dbReference>
<keyword evidence="7 11" id="KW-0274">FAD</keyword>
<keyword evidence="6 11" id="KW-0288">FMN</keyword>
<comment type="caution">
    <text evidence="13">The sequence shown here is derived from an EMBL/GenBank/DDBJ whole genome shotgun (WGS) entry which is preliminary data.</text>
</comment>
<dbReference type="Gene3D" id="3.60.150.10">
    <property type="entry name" value="Chorismate synthase AroC"/>
    <property type="match status" value="1"/>
</dbReference>
<evidence type="ECO:0000256" key="2">
    <source>
        <dbReference type="ARBA" id="ARBA00008014"/>
    </source>
</evidence>
<dbReference type="PIRSF" id="PIRSF001456">
    <property type="entry name" value="Chorismate_synth"/>
    <property type="match status" value="1"/>
</dbReference>
<feature type="binding site" evidence="11">
    <location>
        <begin position="125"/>
        <end position="127"/>
    </location>
    <ligand>
        <name>FMN</name>
        <dbReference type="ChEBI" id="CHEBI:58210"/>
    </ligand>
</feature>
<feature type="binding site" evidence="11">
    <location>
        <position position="328"/>
    </location>
    <ligand>
        <name>FMN</name>
        <dbReference type="ChEBI" id="CHEBI:58210"/>
    </ligand>
</feature>
<dbReference type="Proteomes" id="UP000070400">
    <property type="component" value="Unassembled WGS sequence"/>
</dbReference>
<organism evidence="13 14">
    <name type="scientific">candidate division MSBL1 archaeon SCGC-AAA261D19</name>
    <dbReference type="NCBI Taxonomy" id="1698273"/>
    <lineage>
        <taxon>Archaea</taxon>
        <taxon>Methanobacteriati</taxon>
        <taxon>Methanobacteriota</taxon>
        <taxon>candidate division MSBL1</taxon>
    </lineage>
</organism>
<dbReference type="PANTHER" id="PTHR21085:SF0">
    <property type="entry name" value="CHORISMATE SYNTHASE"/>
    <property type="match status" value="1"/>
</dbReference>
<keyword evidence="9 11" id="KW-0057">Aromatic amino acid biosynthesis</keyword>
<dbReference type="GO" id="GO:0008652">
    <property type="term" value="P:amino acid biosynthetic process"/>
    <property type="evidence" value="ECO:0007669"/>
    <property type="project" value="UniProtKB-KW"/>
</dbReference>
<keyword evidence="10 11" id="KW-0456">Lyase</keyword>
<comment type="caution">
    <text evidence="11">Lacks conserved residue(s) required for the propagation of feature annotation.</text>
</comment>
<evidence type="ECO:0000256" key="9">
    <source>
        <dbReference type="ARBA" id="ARBA00023141"/>
    </source>
</evidence>
<dbReference type="NCBIfam" id="NF003793">
    <property type="entry name" value="PRK05382.1"/>
    <property type="match status" value="1"/>
</dbReference>
<dbReference type="EMBL" id="LHXX01000022">
    <property type="protein sequence ID" value="KXB02183.1"/>
    <property type="molecule type" value="Genomic_DNA"/>
</dbReference>
<comment type="catalytic activity">
    <reaction evidence="11 12">
        <text>5-O-(1-carboxyvinyl)-3-phosphoshikimate = chorismate + phosphate</text>
        <dbReference type="Rhea" id="RHEA:21020"/>
        <dbReference type="ChEBI" id="CHEBI:29748"/>
        <dbReference type="ChEBI" id="CHEBI:43474"/>
        <dbReference type="ChEBI" id="CHEBI:57701"/>
        <dbReference type="EC" id="4.2.3.5"/>
    </reaction>
</comment>
<dbReference type="GO" id="GO:0005829">
    <property type="term" value="C:cytosol"/>
    <property type="evidence" value="ECO:0007669"/>
    <property type="project" value="TreeGrafter"/>
</dbReference>
<reference evidence="13 14" key="1">
    <citation type="journal article" date="2016" name="Sci. Rep.">
        <title>Metabolic traits of an uncultured archaeal lineage -MSBL1- from brine pools of the Red Sea.</title>
        <authorList>
            <person name="Mwirichia R."/>
            <person name="Alam I."/>
            <person name="Rashid M."/>
            <person name="Vinu M."/>
            <person name="Ba-Alawi W."/>
            <person name="Anthony Kamau A."/>
            <person name="Kamanda Ngugi D."/>
            <person name="Goker M."/>
            <person name="Klenk H.P."/>
            <person name="Bajic V."/>
            <person name="Stingl U."/>
        </authorList>
    </citation>
    <scope>NUCLEOTIDE SEQUENCE [LARGE SCALE GENOMIC DNA]</scope>
    <source>
        <strain evidence="13">SCGC-AAA261D19</strain>
    </source>
</reference>
<evidence type="ECO:0000313" key="14">
    <source>
        <dbReference type="Proteomes" id="UP000070400"/>
    </source>
</evidence>
<keyword evidence="8 11" id="KW-0521">NADP</keyword>
<comment type="cofactor">
    <cofactor evidence="11 12">
        <name>FMNH2</name>
        <dbReference type="ChEBI" id="CHEBI:57618"/>
    </cofactor>
    <text evidence="11 12">Reduced FMN (FMNH(2)).</text>
</comment>
<evidence type="ECO:0000256" key="12">
    <source>
        <dbReference type="RuleBase" id="RU000605"/>
    </source>
</evidence>
<keyword evidence="5 11" id="KW-0285">Flavoprotein</keyword>
<dbReference type="HAMAP" id="MF_00300">
    <property type="entry name" value="Chorismate_synth"/>
    <property type="match status" value="1"/>
</dbReference>
<name>A0A133V6Y6_9EURY</name>
<keyword evidence="4 11" id="KW-0028">Amino-acid biosynthesis</keyword>
<evidence type="ECO:0000256" key="11">
    <source>
        <dbReference type="HAMAP-Rule" id="MF_00300"/>
    </source>
</evidence>
<sequence length="368" mass="39390">MSGNTFGKIFKITTWGESHGAAVGVVVDGVPSGIPLKEKDIQKELDRRRPGKAAVSTPREERDKVHILSGVFGEKTLGTPISMLVQNIDVDSEPYEAVKSKPRPGHADLTYWLKYGRMDYRGGGRASGRETVGRVAGGAIAKKILGQHGVEILGHTIEAAGVKVGRKVKVEEIRENVEKNSMRCADPEVAERMKKKVLEAEKQGDSTGGVVEIRSLNVPPGLGEPVFEKLDAEISKALMSIGAVKGVEIGLGFGAAERLGSEMIDEFEVESGKIVSKTNRAGGILGGISTGMPIVARIAVKPPSSISKPTKTVNLETMENTELKLKGRFDPNICPRIVPVAESMVALVLADHMLRSGKFNPDHFGGAK</sequence>
<evidence type="ECO:0000256" key="10">
    <source>
        <dbReference type="ARBA" id="ARBA00023239"/>
    </source>
</evidence>
<gene>
    <name evidence="11" type="primary">aroC</name>
    <name evidence="13" type="ORF">AKJ43_02235</name>
</gene>
<dbReference type="PROSITE" id="PS00788">
    <property type="entry name" value="CHORISMATE_SYNTHASE_2"/>
    <property type="match status" value="1"/>
</dbReference>
<feature type="binding site" evidence="11">
    <location>
        <begin position="301"/>
        <end position="305"/>
    </location>
    <ligand>
        <name>FMN</name>
        <dbReference type="ChEBI" id="CHEBI:58210"/>
    </ligand>
</feature>
<evidence type="ECO:0000256" key="1">
    <source>
        <dbReference type="ARBA" id="ARBA00005044"/>
    </source>
</evidence>
<dbReference type="UniPathway" id="UPA00053">
    <property type="reaction ID" value="UER00090"/>
</dbReference>
<dbReference type="NCBIfam" id="TIGR00033">
    <property type="entry name" value="aroC"/>
    <property type="match status" value="1"/>
</dbReference>
<protein>
    <recommendedName>
        <fullName evidence="3 11">Chorismate synthase</fullName>
        <shortName evidence="11">CS</shortName>
        <ecNumber evidence="3 11">4.2.3.5</ecNumber>
    </recommendedName>
    <alternativeName>
        <fullName evidence="11">5-enolpyruvylshikimate-3-phosphate phospholyase</fullName>
    </alternativeName>
</protein>
<proteinExistence type="inferred from homology"/>
<evidence type="ECO:0000256" key="3">
    <source>
        <dbReference type="ARBA" id="ARBA00013036"/>
    </source>
</evidence>
<dbReference type="EC" id="4.2.3.5" evidence="3 11"/>
<dbReference type="InterPro" id="IPR035904">
    <property type="entry name" value="Chorismate_synth_AroC_sf"/>
</dbReference>
<dbReference type="GO" id="GO:0010181">
    <property type="term" value="F:FMN binding"/>
    <property type="evidence" value="ECO:0007669"/>
    <property type="project" value="TreeGrafter"/>
</dbReference>
<keyword evidence="14" id="KW-1185">Reference proteome</keyword>
<dbReference type="FunFam" id="3.60.150.10:FF:000002">
    <property type="entry name" value="Chorismate synthase"/>
    <property type="match status" value="1"/>
</dbReference>
<dbReference type="AlphaFoldDB" id="A0A133V6Y6"/>